<evidence type="ECO:0000313" key="1">
    <source>
        <dbReference type="EMBL" id="MEJ8658333.1"/>
    </source>
</evidence>
<comment type="caution">
    <text evidence="1">The sequence shown here is derived from an EMBL/GenBank/DDBJ whole genome shotgun (WGS) entry which is preliminary data.</text>
</comment>
<reference evidence="1" key="1">
    <citation type="submission" date="2024-03" db="EMBL/GenBank/DDBJ databases">
        <title>Novel Streptomyces species of biotechnological and ecological value are a feature of Machair soil.</title>
        <authorList>
            <person name="Prole J.R."/>
            <person name="Goodfellow M."/>
            <person name="Allenby N."/>
            <person name="Ward A.C."/>
        </authorList>
    </citation>
    <scope>NUCLEOTIDE SEQUENCE</scope>
    <source>
        <strain evidence="1">MS1.AVA.4</strain>
    </source>
</reference>
<name>A0ACC6QIH7_9ACTN</name>
<sequence length="554" mass="59691">MKVGIRRLRVAGALAALVVVAAGCSFGTTDAPDRPLRGGPVDPSAPASHDGPSTPPFVDPPIGNPAIAQEEAACAAQQQNSPWYRTLQPFEHYDSGRSSLYPCARFPGSMTGPNVVEAHPTTDVYYSQFDIATRDENDLYVYGGGNGDANPPALHTFVAKVEPGTMKQIWRTYLSDARDNNELHVSGAVDVMADGNIVAISDHTLYKLDGTTGKILIKQDMPTGSSPPNDSAFNGIDAFPDGTIVVRSLNRPVGCTLNGYSSAAFKCPGAPNSAKPSIIGTVDPKTFKVLNWTELKGNVLGRVTTSRYQGHDYAYITTPTQIYRYVWDGHAITQDTTWGPVTYTRPGQTQAGAPVIMGDWVVFSNNGAPAQVPLSVIAIHQGDAKRVTRMDPTPTLKPGQYSYYYAKVSVDAINNRIYVMDFGLGTASAIDFRDGHMSLAWKVKQRSNSYITLIGPPDKRVFVNANARSTESDPTKYNPGPIGANYMDQIQWRDARNGSLLAASDFYPPATSAGTVPPGYGGLIYDILYEGRAVVLAVRPEETEPMSAAEQKGK</sequence>
<organism evidence="1 2">
    <name type="scientific">Streptomyces pratisoli</name>
    <dbReference type="NCBI Taxonomy" id="3139917"/>
    <lineage>
        <taxon>Bacteria</taxon>
        <taxon>Bacillati</taxon>
        <taxon>Actinomycetota</taxon>
        <taxon>Actinomycetes</taxon>
        <taxon>Kitasatosporales</taxon>
        <taxon>Streptomycetaceae</taxon>
        <taxon>Streptomyces</taxon>
    </lineage>
</organism>
<keyword evidence="2" id="KW-1185">Reference proteome</keyword>
<accession>A0ACC6QIH7</accession>
<evidence type="ECO:0000313" key="2">
    <source>
        <dbReference type="Proteomes" id="UP001375539"/>
    </source>
</evidence>
<gene>
    <name evidence="1" type="ORF">WKI58_17720</name>
</gene>
<dbReference type="EMBL" id="JBBKAI010000002">
    <property type="protein sequence ID" value="MEJ8658333.1"/>
    <property type="molecule type" value="Genomic_DNA"/>
</dbReference>
<protein>
    <submittedName>
        <fullName evidence="1">Uncharacterized protein</fullName>
    </submittedName>
</protein>
<dbReference type="Proteomes" id="UP001375539">
    <property type="component" value="Unassembled WGS sequence"/>
</dbReference>
<proteinExistence type="predicted"/>